<name>A0AAD1TPG3_PELCU</name>
<organism evidence="1 2">
    <name type="scientific">Pelobates cultripes</name>
    <name type="common">Western spadefoot toad</name>
    <dbReference type="NCBI Taxonomy" id="61616"/>
    <lineage>
        <taxon>Eukaryota</taxon>
        <taxon>Metazoa</taxon>
        <taxon>Chordata</taxon>
        <taxon>Craniata</taxon>
        <taxon>Vertebrata</taxon>
        <taxon>Euteleostomi</taxon>
        <taxon>Amphibia</taxon>
        <taxon>Batrachia</taxon>
        <taxon>Anura</taxon>
        <taxon>Pelobatoidea</taxon>
        <taxon>Pelobatidae</taxon>
        <taxon>Pelobates</taxon>
    </lineage>
</organism>
<keyword evidence="2" id="KW-1185">Reference proteome</keyword>
<sequence>MLTQLQGLHAVCLLYETHYKLGGCQEGTGALAVRGARDMLQRETGTRPMVQGH</sequence>
<gene>
    <name evidence="1" type="ORF">PECUL_23A056391</name>
</gene>
<evidence type="ECO:0000313" key="1">
    <source>
        <dbReference type="EMBL" id="CAH2329742.1"/>
    </source>
</evidence>
<accession>A0AAD1TPG3</accession>
<protein>
    <submittedName>
        <fullName evidence="1">Uncharacterized protein</fullName>
    </submittedName>
</protein>
<proteinExistence type="predicted"/>
<evidence type="ECO:0000313" key="2">
    <source>
        <dbReference type="Proteomes" id="UP001295444"/>
    </source>
</evidence>
<comment type="caution">
    <text evidence="1">The sequence shown here is derived from an EMBL/GenBank/DDBJ whole genome shotgun (WGS) entry which is preliminary data.</text>
</comment>
<dbReference type="AlphaFoldDB" id="A0AAD1TPG3"/>
<dbReference type="Proteomes" id="UP001295444">
    <property type="component" value="Unassembled WGS sequence"/>
</dbReference>
<reference evidence="1" key="1">
    <citation type="submission" date="2022-03" db="EMBL/GenBank/DDBJ databases">
        <authorList>
            <person name="Alioto T."/>
            <person name="Alioto T."/>
            <person name="Gomez Garrido J."/>
        </authorList>
    </citation>
    <scope>NUCLEOTIDE SEQUENCE</scope>
</reference>
<dbReference type="EMBL" id="CAKOES020000028">
    <property type="protein sequence ID" value="CAH2329742.1"/>
    <property type="molecule type" value="Genomic_DNA"/>
</dbReference>